<dbReference type="Proteomes" id="UP001189429">
    <property type="component" value="Unassembled WGS sequence"/>
</dbReference>
<dbReference type="EMBL" id="CAUYUJ010013980">
    <property type="protein sequence ID" value="CAK0837014.1"/>
    <property type="molecule type" value="Genomic_DNA"/>
</dbReference>
<feature type="region of interest" description="Disordered" evidence="1">
    <location>
        <begin position="223"/>
        <end position="332"/>
    </location>
</feature>
<feature type="compositionally biased region" description="Basic residues" evidence="1">
    <location>
        <begin position="108"/>
        <end position="123"/>
    </location>
</feature>
<evidence type="ECO:0000256" key="1">
    <source>
        <dbReference type="SAM" id="MobiDB-lite"/>
    </source>
</evidence>
<feature type="region of interest" description="Disordered" evidence="1">
    <location>
        <begin position="164"/>
        <end position="210"/>
    </location>
</feature>
<keyword evidence="3" id="KW-1185">Reference proteome</keyword>
<feature type="compositionally biased region" description="Low complexity" evidence="1">
    <location>
        <begin position="322"/>
        <end position="332"/>
    </location>
</feature>
<feature type="compositionally biased region" description="Low complexity" evidence="1">
    <location>
        <begin position="195"/>
        <end position="208"/>
    </location>
</feature>
<sequence length="332" mass="35462">MGAATAALSWLRPPATIVRGAPTPGSRRRRRTRLVAATTGGAVGQIRAAANRVGVGIAADGALAGCVRLHAHLRQGRLVAATTGGAVGQIRAAANRVGVGIAAHLAGARRRRRRRSRRRRRTRLVAATAGGQSDKSGQRPIGLEWGSQPMEHLLDAFACTSPVPSPPCRGPKVATATESAQASDPPCRSNHWRGSRTSQGSGQSGWSGDRSRWSTCWMRSLARAHAPSPPCRGPKVATATESAKASDPPCRSNRWRGSRTSQDSGQSGWSGDRSRWSTRWMRSPPERPSPPRGAAAPGPPRRSRPRQRRSPPLRGLRRSRPPARSTPACREP</sequence>
<organism evidence="2 3">
    <name type="scientific">Prorocentrum cordatum</name>
    <dbReference type="NCBI Taxonomy" id="2364126"/>
    <lineage>
        <taxon>Eukaryota</taxon>
        <taxon>Sar</taxon>
        <taxon>Alveolata</taxon>
        <taxon>Dinophyceae</taxon>
        <taxon>Prorocentrales</taxon>
        <taxon>Prorocentraceae</taxon>
        <taxon>Prorocentrum</taxon>
    </lineage>
</organism>
<feature type="region of interest" description="Disordered" evidence="1">
    <location>
        <begin position="108"/>
        <end position="144"/>
    </location>
</feature>
<gene>
    <name evidence="2" type="ORF">PCOR1329_LOCUS33335</name>
</gene>
<protein>
    <submittedName>
        <fullName evidence="2">Uncharacterized protein</fullName>
    </submittedName>
</protein>
<proteinExistence type="predicted"/>
<feature type="compositionally biased region" description="Basic residues" evidence="1">
    <location>
        <begin position="301"/>
        <end position="321"/>
    </location>
</feature>
<evidence type="ECO:0000313" key="3">
    <source>
        <dbReference type="Proteomes" id="UP001189429"/>
    </source>
</evidence>
<accession>A0ABN9SX47</accession>
<evidence type="ECO:0000313" key="2">
    <source>
        <dbReference type="EMBL" id="CAK0837014.1"/>
    </source>
</evidence>
<reference evidence="2" key="1">
    <citation type="submission" date="2023-10" db="EMBL/GenBank/DDBJ databases">
        <authorList>
            <person name="Chen Y."/>
            <person name="Shah S."/>
            <person name="Dougan E. K."/>
            <person name="Thang M."/>
            <person name="Chan C."/>
        </authorList>
    </citation>
    <scope>NUCLEOTIDE SEQUENCE [LARGE SCALE GENOMIC DNA]</scope>
</reference>
<feature type="compositionally biased region" description="Low complexity" evidence="1">
    <location>
        <begin position="260"/>
        <end position="283"/>
    </location>
</feature>
<name>A0ABN9SX47_9DINO</name>
<comment type="caution">
    <text evidence="2">The sequence shown here is derived from an EMBL/GenBank/DDBJ whole genome shotgun (WGS) entry which is preliminary data.</text>
</comment>